<evidence type="ECO:0000256" key="1">
    <source>
        <dbReference type="ARBA" id="ARBA00018672"/>
    </source>
</evidence>
<keyword evidence="6" id="KW-1185">Reference proteome</keyword>
<dbReference type="SUPFAM" id="SSF52172">
    <property type="entry name" value="CheY-like"/>
    <property type="match status" value="1"/>
</dbReference>
<evidence type="ECO:0000313" key="5">
    <source>
        <dbReference type="EMBL" id="PWJ78257.1"/>
    </source>
</evidence>
<evidence type="ECO:0000256" key="3">
    <source>
        <dbReference type="PROSITE-ProRule" id="PRU00169"/>
    </source>
</evidence>
<comment type="caution">
    <text evidence="5">The sequence shown here is derived from an EMBL/GenBank/DDBJ whole genome shotgun (WGS) entry which is preliminary data.</text>
</comment>
<dbReference type="Gene3D" id="3.40.50.2300">
    <property type="match status" value="1"/>
</dbReference>
<dbReference type="InterPro" id="IPR011006">
    <property type="entry name" value="CheY-like_superfamily"/>
</dbReference>
<dbReference type="SMART" id="SM00448">
    <property type="entry name" value="REC"/>
    <property type="match status" value="1"/>
</dbReference>
<name>A0AB73T8W5_9FIRM</name>
<reference evidence="5 6" key="1">
    <citation type="submission" date="2018-05" db="EMBL/GenBank/DDBJ databases">
        <authorList>
            <person name="Goeker M."/>
            <person name="Huntemann M."/>
            <person name="Clum A."/>
            <person name="Pillay M."/>
            <person name="Palaniappan K."/>
            <person name="Varghese N."/>
            <person name="Mikhailova N."/>
            <person name="Stamatis D."/>
            <person name="Reddy T."/>
            <person name="Daum C."/>
            <person name="Shapiro N."/>
            <person name="Ivanova N."/>
            <person name="Kyrpides N."/>
            <person name="Woyke T."/>
        </authorList>
    </citation>
    <scope>NUCLEOTIDE SEQUENCE [LARGE SCALE GENOMIC DNA]</scope>
    <source>
        <strain evidence="5 6">DSM 26524</strain>
    </source>
</reference>
<dbReference type="PROSITE" id="PS50110">
    <property type="entry name" value="RESPONSE_REGULATORY"/>
    <property type="match status" value="1"/>
</dbReference>
<evidence type="ECO:0000256" key="2">
    <source>
        <dbReference type="ARBA" id="ARBA00024867"/>
    </source>
</evidence>
<feature type="domain" description="Response regulatory" evidence="4">
    <location>
        <begin position="15"/>
        <end position="131"/>
    </location>
</feature>
<evidence type="ECO:0000259" key="4">
    <source>
        <dbReference type="PROSITE" id="PS50110"/>
    </source>
</evidence>
<organism evidence="5 6">
    <name type="scientific">Murimonas intestini</name>
    <dbReference type="NCBI Taxonomy" id="1337051"/>
    <lineage>
        <taxon>Bacteria</taxon>
        <taxon>Bacillati</taxon>
        <taxon>Bacillota</taxon>
        <taxon>Clostridia</taxon>
        <taxon>Lachnospirales</taxon>
        <taxon>Lachnospiraceae</taxon>
        <taxon>Murimonas</taxon>
    </lineage>
</organism>
<comment type="function">
    <text evidence="2">May play the central regulatory role in sporulation. It may be an element of the effector pathway responsible for the activation of sporulation genes in response to nutritional stress. Spo0A may act in concert with spo0H (a sigma factor) to control the expression of some genes that are critical to the sporulation process.</text>
</comment>
<dbReference type="InterPro" id="IPR001789">
    <property type="entry name" value="Sig_transdc_resp-reg_receiver"/>
</dbReference>
<protein>
    <recommendedName>
        <fullName evidence="1">Stage 0 sporulation protein A homolog</fullName>
    </recommendedName>
</protein>
<evidence type="ECO:0000313" key="6">
    <source>
        <dbReference type="Proteomes" id="UP000245412"/>
    </source>
</evidence>
<feature type="modified residue" description="4-aspartylphosphate" evidence="3">
    <location>
        <position position="68"/>
    </location>
</feature>
<proteinExistence type="predicted"/>
<accession>A0AB73T8W5</accession>
<dbReference type="Pfam" id="PF00072">
    <property type="entry name" value="Response_reg"/>
    <property type="match status" value="1"/>
</dbReference>
<dbReference type="RefSeq" id="WP_109625186.1">
    <property type="nucleotide sequence ID" value="NZ_JANKBI010000005.1"/>
</dbReference>
<dbReference type="AlphaFoldDB" id="A0AB73T8W5"/>
<gene>
    <name evidence="5" type="ORF">C7383_102393</name>
</gene>
<dbReference type="Proteomes" id="UP000245412">
    <property type="component" value="Unassembled WGS sequence"/>
</dbReference>
<keyword evidence="3" id="KW-0597">Phosphoprotein</keyword>
<sequence>MERIEKGKEEFDRISIAVCDDDEEFIEQLESAVEQTLDAAGSTADIYKFKDGASLLSCIKNVELIFLDIEMPGINGFRAAREIMEKDIDVEIVFVTGHTQFVFDSFEYRPFDFVAKENLVERLDIVLNRYLAEYKKRKETIIGWKEELGERKAEYLLLNDILYMESQGHKLLLRRGSVLV</sequence>
<dbReference type="EMBL" id="QGGY01000002">
    <property type="protein sequence ID" value="PWJ78257.1"/>
    <property type="molecule type" value="Genomic_DNA"/>
</dbReference>
<dbReference type="GO" id="GO:0000160">
    <property type="term" value="P:phosphorelay signal transduction system"/>
    <property type="evidence" value="ECO:0007669"/>
    <property type="project" value="InterPro"/>
</dbReference>